<accession>A0A640WGX2</accession>
<dbReference type="PANTHER" id="PTHR10925">
    <property type="entry name" value="N-ACETYLTRANSFERASE 10"/>
    <property type="match status" value="1"/>
</dbReference>
<dbReference type="PROSITE" id="PS51186">
    <property type="entry name" value="GNAT"/>
    <property type="match status" value="1"/>
</dbReference>
<dbReference type="InterPro" id="IPR024914">
    <property type="entry name" value="tRNA_acetyltr_TmcA"/>
</dbReference>
<dbReference type="Pfam" id="PF05127">
    <property type="entry name" value="NAT10_TcmA_helicase"/>
    <property type="match status" value="1"/>
</dbReference>
<dbReference type="GO" id="GO:0002101">
    <property type="term" value="P:tRNA wobble cytosine modification"/>
    <property type="evidence" value="ECO:0007669"/>
    <property type="project" value="UniProtKB-UniRule"/>
</dbReference>
<keyword evidence="4 9" id="KW-0819">tRNA processing</keyword>
<feature type="binding site" evidence="9">
    <location>
        <position position="221"/>
    </location>
    <ligand>
        <name>ATP</name>
        <dbReference type="ChEBI" id="CHEBI:30616"/>
    </ligand>
</feature>
<keyword evidence="3 9" id="KW-0808">Transferase</keyword>
<dbReference type="GO" id="GO:1904812">
    <property type="term" value="P:rRNA acetylation involved in maturation of SSU-rRNA"/>
    <property type="evidence" value="ECO:0007669"/>
    <property type="project" value="TreeGrafter"/>
</dbReference>
<dbReference type="CDD" id="cd04301">
    <property type="entry name" value="NAT_SF"/>
    <property type="match status" value="1"/>
</dbReference>
<feature type="region of interest" description="Disordered" evidence="10">
    <location>
        <begin position="181"/>
        <end position="201"/>
    </location>
</feature>
<dbReference type="Gene3D" id="3.40.50.11040">
    <property type="match status" value="1"/>
</dbReference>
<evidence type="ECO:0000256" key="10">
    <source>
        <dbReference type="SAM" id="MobiDB-lite"/>
    </source>
</evidence>
<dbReference type="Proteomes" id="UP000466024">
    <property type="component" value="Unassembled WGS sequence"/>
</dbReference>
<evidence type="ECO:0000256" key="2">
    <source>
        <dbReference type="ARBA" id="ARBA00022555"/>
    </source>
</evidence>
<keyword evidence="5 9" id="KW-0547">Nucleotide-binding</keyword>
<dbReference type="Pfam" id="PF13718">
    <property type="entry name" value="GNAT_acetyltr_2"/>
    <property type="match status" value="2"/>
</dbReference>
<keyword evidence="6 9" id="KW-0067">ATP-binding</keyword>
<evidence type="ECO:0000256" key="9">
    <source>
        <dbReference type="HAMAP-Rule" id="MF_01886"/>
    </source>
</evidence>
<keyword evidence="7 9" id="KW-0694">RNA-binding</keyword>
<keyword evidence="8 9" id="KW-0012">Acyltransferase</keyword>
<dbReference type="SUPFAM" id="SSF55729">
    <property type="entry name" value="Acyl-CoA N-acyltransferases (Nat)"/>
    <property type="match status" value="1"/>
</dbReference>
<evidence type="ECO:0000256" key="7">
    <source>
        <dbReference type="ARBA" id="ARBA00022884"/>
    </source>
</evidence>
<evidence type="ECO:0000256" key="4">
    <source>
        <dbReference type="ARBA" id="ARBA00022694"/>
    </source>
</evidence>
<dbReference type="InterPro" id="IPR016181">
    <property type="entry name" value="Acyl_CoA_acyltransferase"/>
</dbReference>
<evidence type="ECO:0000256" key="3">
    <source>
        <dbReference type="ARBA" id="ARBA00022679"/>
    </source>
</evidence>
<dbReference type="InterPro" id="IPR000182">
    <property type="entry name" value="GNAT_dom"/>
</dbReference>
<sequence length="779" mass="85707">MAASNAHPPLRDWLAGRSDDLRRRRWRGVLWIADDAPQAVRKAWAWIAAGRWQSPLWIGPELASSGHALPLPEGVTRLSGSRARSQLGSEHDLVIFDAVSPVAGFDPDAFGAISGTILAGGWLVLLTPGHWQRPTDAEWPPDADYQRLAHWPHPVETLSARYLQRLGARLRDDARLVVWPADAGLPGPPPKTETAGSPPAGVDSHYPAGACDDSDCLTRDQAEAVSRLTRMRRRRPVVLVADRGRGKSAALGIAAARRLMRGERRLWIAASSSIAVEAVFEHLQRLLPGGERDAGRFEVRVDDRDCRVEWLAPEQVVPALAALDIDTQSPPTLFVDEAAAIPAARLVDWLRRFPRIAFATTVHGYEGTGRGFEVRLRDALDRLTPEWRRLQLDTPIRWAAGDPLEALTRDLLCLDAEIVAAESVAAVASPMPVAYVWLDRAALVRDDDLLRSIFGLLVQAHYRTSPSDLRHLLDGPDVHLLAAFVGDMVVGICVVQQEGGFDAALADAIHRGQRRPRGHLLAQSLAAHGGYREAALASWWRIMRIAVHPLARREGTGSAMIERVATAARERAVDHLGVSFGAEPSLTRFWRRQGFRSLRIGLTREASSGEPAQMMALALTEESARLLDRMHDDFVRHLPDLLAGELRDMDAPVVAAWLHEGAAPVLSADLHERLAWFAAGGELAPARPWLREAWLGWWRQQPLAAVERSLACEESGPPTPGDLTRSAWVAVPALFQYRDETLLRQGRRERLATARGLAADLLAWHYDRRDAGGTAPVPG</sequence>
<comment type="similarity">
    <text evidence="9">Belongs to the TmcA family.</text>
</comment>
<comment type="function">
    <text evidence="9">Catalyzes the formation of N(4)-acetylcytidine (ac(4)C) at the wobble position of tRNA(Met), by using acetyl-CoA as an acetyl donor and ATP (or GTP).</text>
</comment>
<dbReference type="InterPro" id="IPR007807">
    <property type="entry name" value="TcmA/NAT10_helicase"/>
</dbReference>
<evidence type="ECO:0000256" key="5">
    <source>
        <dbReference type="ARBA" id="ARBA00022741"/>
    </source>
</evidence>
<evidence type="ECO:0000256" key="8">
    <source>
        <dbReference type="ARBA" id="ARBA00023315"/>
    </source>
</evidence>
<dbReference type="EC" id="2.3.1.193" evidence="9"/>
<dbReference type="AlphaFoldDB" id="A0A640WGX2"/>
<comment type="caution">
    <text evidence="9">Lacks conserved residue(s) required for the propagation of feature annotation.</text>
</comment>
<dbReference type="Gene3D" id="3.40.50.300">
    <property type="entry name" value="P-loop containing nucleotide triphosphate hydrolases"/>
    <property type="match status" value="1"/>
</dbReference>
<evidence type="ECO:0000259" key="11">
    <source>
        <dbReference type="PROSITE" id="PS51186"/>
    </source>
</evidence>
<dbReference type="GO" id="GO:0051391">
    <property type="term" value="P:tRNA acetylation"/>
    <property type="evidence" value="ECO:0007669"/>
    <property type="project" value="UniProtKB-UniRule"/>
</dbReference>
<dbReference type="GO" id="GO:0005737">
    <property type="term" value="C:cytoplasm"/>
    <property type="evidence" value="ECO:0007669"/>
    <property type="project" value="UniProtKB-SubCell"/>
</dbReference>
<evidence type="ECO:0000256" key="6">
    <source>
        <dbReference type="ARBA" id="ARBA00022840"/>
    </source>
</evidence>
<dbReference type="Gene3D" id="3.40.630.30">
    <property type="match status" value="1"/>
</dbReference>
<feature type="binding site" evidence="9">
    <location>
        <position position="397"/>
    </location>
    <ligand>
        <name>ATP</name>
        <dbReference type="ChEBI" id="CHEBI:30616"/>
    </ligand>
</feature>
<dbReference type="EMBL" id="VTPX01000002">
    <property type="protein sequence ID" value="KAA0019594.1"/>
    <property type="molecule type" value="Genomic_DNA"/>
</dbReference>
<keyword evidence="2 9" id="KW-0820">tRNA-binding</keyword>
<dbReference type="GO" id="GO:0005524">
    <property type="term" value="F:ATP binding"/>
    <property type="evidence" value="ECO:0007669"/>
    <property type="project" value="UniProtKB-UniRule"/>
</dbReference>
<evidence type="ECO:0000256" key="1">
    <source>
        <dbReference type="ARBA" id="ARBA00022490"/>
    </source>
</evidence>
<dbReference type="InterPro" id="IPR032672">
    <property type="entry name" value="TmcA/NAT10/Kre33"/>
</dbReference>
<dbReference type="InterPro" id="IPR027417">
    <property type="entry name" value="P-loop_NTPase"/>
</dbReference>
<dbReference type="GO" id="GO:0051392">
    <property type="term" value="F:tRNA cytidine N4-acetyltransferase activity"/>
    <property type="evidence" value="ECO:0007669"/>
    <property type="project" value="UniProtKB-UniRule"/>
</dbReference>
<feature type="binding site" evidence="9">
    <location>
        <begin position="545"/>
        <end position="547"/>
    </location>
    <ligand>
        <name>acetyl-CoA</name>
        <dbReference type="ChEBI" id="CHEBI:57288"/>
    </ligand>
</feature>
<keyword evidence="13" id="KW-1185">Reference proteome</keyword>
<feature type="domain" description="N-acetyltransferase" evidence="11">
    <location>
        <begin position="441"/>
        <end position="620"/>
    </location>
</feature>
<organism evidence="12 13">
    <name type="scientific">Salinicola corii</name>
    <dbReference type="NCBI Taxonomy" id="2606937"/>
    <lineage>
        <taxon>Bacteria</taxon>
        <taxon>Pseudomonadati</taxon>
        <taxon>Pseudomonadota</taxon>
        <taxon>Gammaproteobacteria</taxon>
        <taxon>Oceanospirillales</taxon>
        <taxon>Halomonadaceae</taxon>
        <taxon>Salinicola</taxon>
    </lineage>
</organism>
<dbReference type="GO" id="GO:0000049">
    <property type="term" value="F:tRNA binding"/>
    <property type="evidence" value="ECO:0007669"/>
    <property type="project" value="UniProtKB-UniRule"/>
</dbReference>
<reference evidence="12 13" key="1">
    <citation type="submission" date="2019-08" db="EMBL/GenBank/DDBJ databases">
        <title>Bioinformatics analysis of the strain L3 and L5.</title>
        <authorList>
            <person name="Li X."/>
        </authorList>
    </citation>
    <scope>NUCLEOTIDE SEQUENCE [LARGE SCALE GENOMIC DNA]</scope>
    <source>
        <strain evidence="12 13">L3</strain>
    </source>
</reference>
<dbReference type="HAMAP" id="MF_01886">
    <property type="entry name" value="tRNA_acetyltr_TmcA"/>
    <property type="match status" value="1"/>
</dbReference>
<feature type="binding site" evidence="9">
    <location>
        <position position="592"/>
    </location>
    <ligand>
        <name>acetyl-CoA</name>
        <dbReference type="ChEBI" id="CHEBI:57288"/>
    </ligand>
</feature>
<dbReference type="SUPFAM" id="SSF52540">
    <property type="entry name" value="P-loop containing nucleoside triphosphate hydrolases"/>
    <property type="match status" value="1"/>
</dbReference>
<gene>
    <name evidence="9" type="primary">tmcA</name>
    <name evidence="12" type="ORF">F0A16_04420</name>
</gene>
<dbReference type="Pfam" id="PF08351">
    <property type="entry name" value="TmcA_N"/>
    <property type="match status" value="1"/>
</dbReference>
<dbReference type="InterPro" id="IPR013562">
    <property type="entry name" value="TmcA/NAT10_N"/>
</dbReference>
<comment type="caution">
    <text evidence="12">The sequence shown here is derived from an EMBL/GenBank/DDBJ whole genome shotgun (WGS) entry which is preliminary data.</text>
</comment>
<dbReference type="PANTHER" id="PTHR10925:SF5">
    <property type="entry name" value="RNA CYTIDINE ACETYLTRANSFERASE"/>
    <property type="match status" value="1"/>
</dbReference>
<comment type="subcellular location">
    <subcellularLocation>
        <location evidence="9">Cytoplasm</location>
    </subcellularLocation>
</comment>
<evidence type="ECO:0000313" key="13">
    <source>
        <dbReference type="Proteomes" id="UP000466024"/>
    </source>
</evidence>
<proteinExistence type="inferred from homology"/>
<evidence type="ECO:0000313" key="12">
    <source>
        <dbReference type="EMBL" id="KAA0019594.1"/>
    </source>
</evidence>
<name>A0A640WGX2_9GAMM</name>
<comment type="catalytic activity">
    <reaction evidence="9">
        <text>cytidine(34) in elongator tRNA(Met) + acetyl-CoA + ATP + H2O = N(4)-acetylcytidine(34) in elongator tRNA(Met) + ADP + phosphate + CoA + H(+)</text>
        <dbReference type="Rhea" id="RHEA:43788"/>
        <dbReference type="Rhea" id="RHEA-COMP:10693"/>
        <dbReference type="Rhea" id="RHEA-COMP:10694"/>
        <dbReference type="ChEBI" id="CHEBI:15377"/>
        <dbReference type="ChEBI" id="CHEBI:15378"/>
        <dbReference type="ChEBI" id="CHEBI:30616"/>
        <dbReference type="ChEBI" id="CHEBI:43474"/>
        <dbReference type="ChEBI" id="CHEBI:57287"/>
        <dbReference type="ChEBI" id="CHEBI:57288"/>
        <dbReference type="ChEBI" id="CHEBI:74900"/>
        <dbReference type="ChEBI" id="CHEBI:82748"/>
        <dbReference type="ChEBI" id="CHEBI:456216"/>
        <dbReference type="EC" id="2.3.1.193"/>
    </reaction>
</comment>
<protein>
    <recommendedName>
        <fullName evidence="9">tRNA(Met) cytidine acetyltransferase TmcA</fullName>
        <ecNumber evidence="9">2.3.1.193</ecNumber>
    </recommendedName>
</protein>
<dbReference type="GO" id="GO:1990883">
    <property type="term" value="F:18S rRNA cytidine N-acetyltransferase activity"/>
    <property type="evidence" value="ECO:0007669"/>
    <property type="project" value="TreeGrafter"/>
</dbReference>
<dbReference type="RefSeq" id="WP_149434198.1">
    <property type="nucleotide sequence ID" value="NZ_VTPX01000002.1"/>
</dbReference>
<keyword evidence="1 9" id="KW-0963">Cytoplasm</keyword>